<dbReference type="PANTHER" id="PTHR43581">
    <property type="entry name" value="ATP/GTP PHOSPHATASE"/>
    <property type="match status" value="1"/>
</dbReference>
<sequence length="377" mass="42426">MITHLSINNLKLHDHTDLELNGLTILTGMNGMGKSTVIQSLILLRQSFMMNDLDSGLNLKGDLCDAGISGELACQASTEHTLQINMKFAEQDDLNFAFEYPDNIMDTMLPGVKGNETSKAVLSKYSLFNEKFQYLSAFRSGPQKIYNRDTSLVVTKKQISKIMGQCEYAVHFLEQYKNVNIPVKELAIIDEEDVTPDYRLAVQVERWLRLVSPNIKINIEPAGEDFKLKYKFNREENTITEDITALNTGFGITYVLPILIAVLSADKDAIILIENPEAHLHPKGQAVLMELVSKAVAHGVQIIIESHSDHIINGSLVAVNKKWITPDLLSIYYFEREEHGHTALSHHLQISETGRITRPPKGFFDQIDIDLRTLTGF</sequence>
<name>A0A414FTH2_9BACT</name>
<gene>
    <name evidence="3" type="ORF">DW789_09340</name>
</gene>
<feature type="domain" description="Endonuclease GajA/Old nuclease/RecF-like AAA" evidence="2">
    <location>
        <begin position="1"/>
        <end position="163"/>
    </location>
</feature>
<dbReference type="InterPro" id="IPR027417">
    <property type="entry name" value="P-loop_NTPase"/>
</dbReference>
<protein>
    <submittedName>
        <fullName evidence="3">DUF3696 domain-containing protein</fullName>
    </submittedName>
</protein>
<organism evidence="3 4">
    <name type="scientific">Phocaeicola plebeius</name>
    <dbReference type="NCBI Taxonomy" id="310297"/>
    <lineage>
        <taxon>Bacteria</taxon>
        <taxon>Pseudomonadati</taxon>
        <taxon>Bacteroidota</taxon>
        <taxon>Bacteroidia</taxon>
        <taxon>Bacteroidales</taxon>
        <taxon>Bacteroidaceae</taxon>
        <taxon>Phocaeicola</taxon>
    </lineage>
</organism>
<evidence type="ECO:0000259" key="2">
    <source>
        <dbReference type="Pfam" id="PF13175"/>
    </source>
</evidence>
<evidence type="ECO:0000259" key="1">
    <source>
        <dbReference type="Pfam" id="PF12476"/>
    </source>
</evidence>
<evidence type="ECO:0000313" key="4">
    <source>
        <dbReference type="Proteomes" id="UP000284361"/>
    </source>
</evidence>
<dbReference type="Pfam" id="PF13175">
    <property type="entry name" value="AAA_15"/>
    <property type="match status" value="2"/>
</dbReference>
<reference evidence="3 4" key="1">
    <citation type="submission" date="2018-08" db="EMBL/GenBank/DDBJ databases">
        <title>A genome reference for cultivated species of the human gut microbiota.</title>
        <authorList>
            <person name="Zou Y."/>
            <person name="Xue W."/>
            <person name="Luo G."/>
        </authorList>
    </citation>
    <scope>NUCLEOTIDE SEQUENCE [LARGE SCALE GENOMIC DNA]</scope>
    <source>
        <strain evidence="3 4">AM31-10</strain>
    </source>
</reference>
<proteinExistence type="predicted"/>
<dbReference type="InterPro" id="IPR041685">
    <property type="entry name" value="AAA_GajA/Old/RecF-like"/>
</dbReference>
<dbReference type="Pfam" id="PF12476">
    <property type="entry name" value="DUF3696"/>
    <property type="match status" value="1"/>
</dbReference>
<feature type="domain" description="DUF3696" evidence="1">
    <location>
        <begin position="324"/>
        <end position="374"/>
    </location>
</feature>
<accession>A0A414FTH2</accession>
<dbReference type="InterPro" id="IPR051396">
    <property type="entry name" value="Bact_Antivir_Def_Nuclease"/>
</dbReference>
<dbReference type="SUPFAM" id="SSF52540">
    <property type="entry name" value="P-loop containing nucleoside triphosphate hydrolases"/>
    <property type="match status" value="1"/>
</dbReference>
<dbReference type="PIRSF" id="PIRSF034888">
    <property type="entry name" value="P-loop_UCP034888"/>
    <property type="match status" value="1"/>
</dbReference>
<feature type="domain" description="Endonuclease GajA/Old nuclease/RecF-like AAA" evidence="2">
    <location>
        <begin position="224"/>
        <end position="312"/>
    </location>
</feature>
<dbReference type="EMBL" id="QSJG01000017">
    <property type="protein sequence ID" value="RHD54003.1"/>
    <property type="molecule type" value="Genomic_DNA"/>
</dbReference>
<dbReference type="PANTHER" id="PTHR43581:SF2">
    <property type="entry name" value="EXCINUCLEASE ATPASE SUBUNIT"/>
    <property type="match status" value="1"/>
</dbReference>
<dbReference type="InterPro" id="IPR014592">
    <property type="entry name" value="P-loop_UCP034888"/>
</dbReference>
<evidence type="ECO:0000313" key="3">
    <source>
        <dbReference type="EMBL" id="RHD54003.1"/>
    </source>
</evidence>
<comment type="caution">
    <text evidence="3">The sequence shown here is derived from an EMBL/GenBank/DDBJ whole genome shotgun (WGS) entry which is preliminary data.</text>
</comment>
<dbReference type="Proteomes" id="UP000284361">
    <property type="component" value="Unassembled WGS sequence"/>
</dbReference>
<dbReference type="RefSeq" id="WP_118165093.1">
    <property type="nucleotide sequence ID" value="NZ_QSJG01000017.1"/>
</dbReference>
<dbReference type="Gene3D" id="3.40.50.300">
    <property type="entry name" value="P-loop containing nucleotide triphosphate hydrolases"/>
    <property type="match status" value="1"/>
</dbReference>
<dbReference type="AlphaFoldDB" id="A0A414FTH2"/>
<dbReference type="InterPro" id="IPR022532">
    <property type="entry name" value="DUF3696"/>
</dbReference>